<evidence type="ECO:0000313" key="1">
    <source>
        <dbReference type="EMBL" id="SHK23516.1"/>
    </source>
</evidence>
<reference evidence="1 2" key="1">
    <citation type="submission" date="2016-11" db="EMBL/GenBank/DDBJ databases">
        <authorList>
            <person name="Jaros S."/>
            <person name="Januszkiewicz K."/>
            <person name="Wedrychowicz H."/>
        </authorList>
    </citation>
    <scope>NUCLEOTIDE SEQUENCE [LARGE SCALE GENOMIC DNA]</scope>
    <source>
        <strain evidence="1 2">DSM 15480</strain>
    </source>
</reference>
<proteinExistence type="predicted"/>
<dbReference type="AlphaFoldDB" id="A0A1M6QTI4"/>
<accession>A0A1M6QTI4</accession>
<name>A0A1M6QTI4_9FIRM</name>
<organism evidence="1 2">
    <name type="scientific">Hespellia stercorisuis DSM 15480</name>
    <dbReference type="NCBI Taxonomy" id="1121950"/>
    <lineage>
        <taxon>Bacteria</taxon>
        <taxon>Bacillati</taxon>
        <taxon>Bacillota</taxon>
        <taxon>Clostridia</taxon>
        <taxon>Lachnospirales</taxon>
        <taxon>Lachnospiraceae</taxon>
        <taxon>Hespellia</taxon>
    </lineage>
</organism>
<protein>
    <submittedName>
        <fullName evidence="1">Uncharacterized protein</fullName>
    </submittedName>
</protein>
<dbReference type="EMBL" id="FQZY01000037">
    <property type="protein sequence ID" value="SHK23516.1"/>
    <property type="molecule type" value="Genomic_DNA"/>
</dbReference>
<dbReference type="STRING" id="1121950.SAMN02745243_02521"/>
<sequence length="99" mass="12018">MKPYIKSFEKKEIFVERESLHREIRNVLAEQNMQDAERRFYELFEDLYEVIKEMDEVYAYLTENMLLNAHSIDCLDAMKANAQKATNCLEKWEKYILEQ</sequence>
<evidence type="ECO:0000313" key="2">
    <source>
        <dbReference type="Proteomes" id="UP000184301"/>
    </source>
</evidence>
<gene>
    <name evidence="1" type="ORF">SAMN02745243_02521</name>
</gene>
<dbReference type="RefSeq" id="WP_073110986.1">
    <property type="nucleotide sequence ID" value="NZ_FQZY01000037.1"/>
</dbReference>
<keyword evidence="2" id="KW-1185">Reference proteome</keyword>
<dbReference type="Proteomes" id="UP000184301">
    <property type="component" value="Unassembled WGS sequence"/>
</dbReference>